<dbReference type="EMBL" id="VSSQ01068606">
    <property type="protein sequence ID" value="MPN20767.1"/>
    <property type="molecule type" value="Genomic_DNA"/>
</dbReference>
<evidence type="ECO:0008006" key="3">
    <source>
        <dbReference type="Google" id="ProtNLM"/>
    </source>
</evidence>
<gene>
    <name evidence="2" type="ORF">SDC9_168146</name>
</gene>
<dbReference type="AlphaFoldDB" id="A0A645G1Q7"/>
<keyword evidence="1" id="KW-0812">Transmembrane</keyword>
<organism evidence="2">
    <name type="scientific">bioreactor metagenome</name>
    <dbReference type="NCBI Taxonomy" id="1076179"/>
    <lineage>
        <taxon>unclassified sequences</taxon>
        <taxon>metagenomes</taxon>
        <taxon>ecological metagenomes</taxon>
    </lineage>
</organism>
<comment type="caution">
    <text evidence="2">The sequence shown here is derived from an EMBL/GenBank/DDBJ whole genome shotgun (WGS) entry which is preliminary data.</text>
</comment>
<evidence type="ECO:0000256" key="1">
    <source>
        <dbReference type="SAM" id="Phobius"/>
    </source>
</evidence>
<name>A0A645G1Q7_9ZZZZ</name>
<accession>A0A645G1Q7</accession>
<keyword evidence="1" id="KW-1133">Transmembrane helix</keyword>
<feature type="transmembrane region" description="Helical" evidence="1">
    <location>
        <begin position="142"/>
        <end position="160"/>
    </location>
</feature>
<proteinExistence type="predicted"/>
<feature type="transmembrane region" description="Helical" evidence="1">
    <location>
        <begin position="87"/>
        <end position="107"/>
    </location>
</feature>
<keyword evidence="1" id="KW-0472">Membrane</keyword>
<feature type="transmembrane region" description="Helical" evidence="1">
    <location>
        <begin position="59"/>
        <end position="81"/>
    </location>
</feature>
<evidence type="ECO:0000313" key="2">
    <source>
        <dbReference type="EMBL" id="MPN20767.1"/>
    </source>
</evidence>
<sequence length="184" mass="20444">MSTSKRDTRKRIGEYLRQGMSREEAFHRLQGGAFSDRNLATILAATPDSKLVDANKWKVGLMLVVSFLQVLLGFFVGWQIGAQLGEGSAVLCSLLMALIPSLMFWGFLRNSINAYNAYILVQMLQIPPQGKMLLDGGWETPAGWMGLAITFTLICYAFVLRRSLFPSMGIFSARSSKEGDYVFA</sequence>
<protein>
    <recommendedName>
        <fullName evidence="3">Permease</fullName>
    </recommendedName>
</protein>
<reference evidence="2" key="1">
    <citation type="submission" date="2019-08" db="EMBL/GenBank/DDBJ databases">
        <authorList>
            <person name="Kucharzyk K."/>
            <person name="Murdoch R.W."/>
            <person name="Higgins S."/>
            <person name="Loffler F."/>
        </authorList>
    </citation>
    <scope>NUCLEOTIDE SEQUENCE</scope>
</reference>